<keyword evidence="1" id="KW-0813">Transport</keyword>
<evidence type="ECO:0000256" key="7">
    <source>
        <dbReference type="ARBA" id="ARBA00039386"/>
    </source>
</evidence>
<keyword evidence="2" id="KW-0001">2Fe-2S</keyword>
<accession>A0A2A7MNX3</accession>
<proteinExistence type="inferred from homology"/>
<dbReference type="AlphaFoldDB" id="A0A2A7MNX3"/>
<keyword evidence="11" id="KW-1185">Reference proteome</keyword>
<protein>
    <recommendedName>
        <fullName evidence="7">Bacterioferritin-associated ferredoxin</fullName>
    </recommendedName>
</protein>
<evidence type="ECO:0000256" key="1">
    <source>
        <dbReference type="ARBA" id="ARBA00022448"/>
    </source>
</evidence>
<evidence type="ECO:0000256" key="2">
    <source>
        <dbReference type="ARBA" id="ARBA00022714"/>
    </source>
</evidence>
<comment type="similarity">
    <text evidence="8">Belongs to the Bfd family.</text>
</comment>
<evidence type="ECO:0000256" key="6">
    <source>
        <dbReference type="ARBA" id="ARBA00023014"/>
    </source>
</evidence>
<dbReference type="GO" id="GO:0046872">
    <property type="term" value="F:metal ion binding"/>
    <property type="evidence" value="ECO:0007669"/>
    <property type="project" value="UniProtKB-KW"/>
</dbReference>
<evidence type="ECO:0000313" key="11">
    <source>
        <dbReference type="Proteomes" id="UP000220914"/>
    </source>
</evidence>
<dbReference type="PANTHER" id="PTHR37424">
    <property type="entry name" value="BACTERIOFERRITIN-ASSOCIATED FERREDOXIN"/>
    <property type="match status" value="1"/>
</dbReference>
<keyword evidence="5" id="KW-0408">Iron</keyword>
<dbReference type="InterPro" id="IPR007419">
    <property type="entry name" value="BFD-like_2Fe2S-bd_dom"/>
</dbReference>
<evidence type="ECO:0000256" key="5">
    <source>
        <dbReference type="ARBA" id="ARBA00023004"/>
    </source>
</evidence>
<evidence type="ECO:0000256" key="3">
    <source>
        <dbReference type="ARBA" id="ARBA00022723"/>
    </source>
</evidence>
<dbReference type="Pfam" id="PF04324">
    <property type="entry name" value="Fer2_BFD"/>
    <property type="match status" value="1"/>
</dbReference>
<gene>
    <name evidence="10" type="ORF">CQY20_32130</name>
</gene>
<keyword evidence="6" id="KW-0411">Iron-sulfur</keyword>
<feature type="domain" description="BFD-like [2Fe-2S]-binding" evidence="9">
    <location>
        <begin position="3"/>
        <end position="50"/>
    </location>
</feature>
<dbReference type="Proteomes" id="UP000220914">
    <property type="component" value="Unassembled WGS sequence"/>
</dbReference>
<evidence type="ECO:0000259" key="9">
    <source>
        <dbReference type="Pfam" id="PF04324"/>
    </source>
</evidence>
<keyword evidence="4" id="KW-0249">Electron transport</keyword>
<dbReference type="GO" id="GO:0051537">
    <property type="term" value="F:2 iron, 2 sulfur cluster binding"/>
    <property type="evidence" value="ECO:0007669"/>
    <property type="project" value="UniProtKB-KW"/>
</dbReference>
<dbReference type="PANTHER" id="PTHR37424:SF1">
    <property type="entry name" value="BACTERIOFERRITIN-ASSOCIATED FERREDOXIN"/>
    <property type="match status" value="1"/>
</dbReference>
<organism evidence="10 11">
    <name type="scientific">Mycolicibacterium agri</name>
    <name type="common">Mycobacterium agri</name>
    <dbReference type="NCBI Taxonomy" id="36811"/>
    <lineage>
        <taxon>Bacteria</taxon>
        <taxon>Bacillati</taxon>
        <taxon>Actinomycetota</taxon>
        <taxon>Actinomycetes</taxon>
        <taxon>Mycobacteriales</taxon>
        <taxon>Mycobacteriaceae</taxon>
        <taxon>Mycolicibacterium</taxon>
    </lineage>
</organism>
<dbReference type="EMBL" id="PDCP01000136">
    <property type="protein sequence ID" value="PEG33193.1"/>
    <property type="molecule type" value="Genomic_DNA"/>
</dbReference>
<evidence type="ECO:0000313" key="10">
    <source>
        <dbReference type="EMBL" id="PEG33193.1"/>
    </source>
</evidence>
<evidence type="ECO:0000256" key="8">
    <source>
        <dbReference type="ARBA" id="ARBA00046332"/>
    </source>
</evidence>
<dbReference type="InterPro" id="IPR052371">
    <property type="entry name" value="BFD-associated_ferredoxin"/>
</dbReference>
<evidence type="ECO:0000256" key="4">
    <source>
        <dbReference type="ARBA" id="ARBA00022982"/>
    </source>
</evidence>
<dbReference type="InterPro" id="IPR041854">
    <property type="entry name" value="BFD-like_2Fe2S-bd_dom_sf"/>
</dbReference>
<reference evidence="10 11" key="1">
    <citation type="submission" date="2017-10" db="EMBL/GenBank/DDBJ databases">
        <title>The new phylogeny of genus Mycobacterium.</title>
        <authorList>
            <person name="Tortoli E."/>
            <person name="Trovato A."/>
            <person name="Cirillo D.M."/>
        </authorList>
    </citation>
    <scope>NUCLEOTIDE SEQUENCE [LARGE SCALE GENOMIC DNA]</scope>
    <source>
        <strain evidence="10 11">CCUG37673</strain>
    </source>
</reference>
<sequence>MFVCLCTGATSEMVADVVATGAVTSKQVAAACGAGADCGRCRHTLRAIIAAGTTENLHALPNRRANAAEEKAAFGRMTCTGGCDSDCQHAAMVNTAVG</sequence>
<name>A0A2A7MNX3_MYCAG</name>
<dbReference type="Gene3D" id="1.10.10.1100">
    <property type="entry name" value="BFD-like [2Fe-2S]-binding domain"/>
    <property type="match status" value="1"/>
</dbReference>
<comment type="caution">
    <text evidence="10">The sequence shown here is derived from an EMBL/GenBank/DDBJ whole genome shotgun (WGS) entry which is preliminary data.</text>
</comment>
<keyword evidence="3" id="KW-0479">Metal-binding</keyword>